<keyword evidence="2" id="KW-1185">Reference proteome</keyword>
<sequence>MWVAPPKPDSKWSFEFIILIYIGGPIKHWRIHGAVFKGVWKNLQQLMVYFGGSNRWFINAAFKMRHAKNHGSVGGFGWSLEVFWKLWSFVEICIF</sequence>
<dbReference type="Proteomes" id="UP001162131">
    <property type="component" value="Unassembled WGS sequence"/>
</dbReference>
<organism evidence="1 2">
    <name type="scientific">Blepharisma stoltei</name>
    <dbReference type="NCBI Taxonomy" id="1481888"/>
    <lineage>
        <taxon>Eukaryota</taxon>
        <taxon>Sar</taxon>
        <taxon>Alveolata</taxon>
        <taxon>Ciliophora</taxon>
        <taxon>Postciliodesmatophora</taxon>
        <taxon>Heterotrichea</taxon>
        <taxon>Heterotrichida</taxon>
        <taxon>Blepharismidae</taxon>
        <taxon>Blepharisma</taxon>
    </lineage>
</organism>
<proteinExistence type="predicted"/>
<gene>
    <name evidence="1" type="ORF">BSTOLATCC_MIC20467</name>
</gene>
<evidence type="ECO:0000313" key="2">
    <source>
        <dbReference type="Proteomes" id="UP001162131"/>
    </source>
</evidence>
<evidence type="ECO:0000313" key="1">
    <source>
        <dbReference type="EMBL" id="CAG9317983.1"/>
    </source>
</evidence>
<dbReference type="EMBL" id="CAJZBQ010000020">
    <property type="protein sequence ID" value="CAG9317983.1"/>
    <property type="molecule type" value="Genomic_DNA"/>
</dbReference>
<reference evidence="1" key="1">
    <citation type="submission" date="2021-09" db="EMBL/GenBank/DDBJ databases">
        <authorList>
            <consortium name="AG Swart"/>
            <person name="Singh M."/>
            <person name="Singh A."/>
            <person name="Seah K."/>
            <person name="Emmerich C."/>
        </authorList>
    </citation>
    <scope>NUCLEOTIDE SEQUENCE</scope>
    <source>
        <strain evidence="1">ATCC30299</strain>
    </source>
</reference>
<accession>A0AAU9J8C3</accession>
<dbReference type="AlphaFoldDB" id="A0AAU9J8C3"/>
<name>A0AAU9J8C3_9CILI</name>
<protein>
    <submittedName>
        <fullName evidence="1">Uncharacterized protein</fullName>
    </submittedName>
</protein>
<comment type="caution">
    <text evidence="1">The sequence shown here is derived from an EMBL/GenBank/DDBJ whole genome shotgun (WGS) entry which is preliminary data.</text>
</comment>